<evidence type="ECO:0000313" key="2">
    <source>
        <dbReference type="EMBL" id="EWG50698.1"/>
    </source>
</evidence>
<evidence type="ECO:0000313" key="3">
    <source>
        <dbReference type="Proteomes" id="UP000009096"/>
    </source>
</evidence>
<protein>
    <submittedName>
        <fullName evidence="2">Uncharacterized protein</fullName>
    </submittedName>
</protein>
<dbReference type="RefSeq" id="XP_018756889.1">
    <property type="nucleotide sequence ID" value="XM_018898917.1"/>
</dbReference>
<feature type="region of interest" description="Disordered" evidence="1">
    <location>
        <begin position="62"/>
        <end position="98"/>
    </location>
</feature>
<feature type="compositionally biased region" description="Basic residues" evidence="1">
    <location>
        <begin position="219"/>
        <end position="228"/>
    </location>
</feature>
<dbReference type="VEuPathDB" id="FungiDB:FVEG_09839"/>
<dbReference type="EMBL" id="CM000578">
    <property type="protein sequence ID" value="EWG50698.1"/>
    <property type="molecule type" value="Genomic_DNA"/>
</dbReference>
<proteinExistence type="predicted"/>
<name>W7MG76_GIBM7</name>
<dbReference type="KEGG" id="fvr:FVEG_09839"/>
<sequence>MSRKMPKVKLTKKHSQDVAKAYLAFMKYLREVHGVSAAQQAKNFCLRHDRWGLGESASLLASRQREHGGGGKSNYGQRYGARPSGRTGQQTSGQRYRQEYDDGEDVAYEYGYAHDHQRYEDDQRLTQDDDDRRDFENEPSFDEEDDYDEGYEERPAVRGKQLVKNYDEDLEDDSYYPDGQQQTARYRPGPSHPESIERYTARGGNRGRGTGPGQQTSRRGGHVAKKRVVPGGYRKAPHALRSVSPNIAD</sequence>
<feature type="compositionally biased region" description="Polar residues" evidence="1">
    <location>
        <begin position="86"/>
        <end position="95"/>
    </location>
</feature>
<dbReference type="EMBL" id="DS022254">
    <property type="protein sequence ID" value="EWG50698.1"/>
    <property type="molecule type" value="Genomic_DNA"/>
</dbReference>
<gene>
    <name evidence="2" type="ORF">FVEG_09839</name>
</gene>
<keyword evidence="3" id="KW-1185">Reference proteome</keyword>
<dbReference type="GeneID" id="30067473"/>
<feature type="compositionally biased region" description="Acidic residues" evidence="1">
    <location>
        <begin position="137"/>
        <end position="151"/>
    </location>
</feature>
<evidence type="ECO:0000256" key="1">
    <source>
        <dbReference type="SAM" id="MobiDB-lite"/>
    </source>
</evidence>
<feature type="compositionally biased region" description="Basic and acidic residues" evidence="1">
    <location>
        <begin position="112"/>
        <end position="136"/>
    </location>
</feature>
<dbReference type="Proteomes" id="UP000009096">
    <property type="component" value="Chromosome 1"/>
</dbReference>
<organism evidence="2 3">
    <name type="scientific">Gibberella moniliformis (strain M3125 / FGSC 7600)</name>
    <name type="common">Maize ear and stalk rot fungus</name>
    <name type="synonym">Fusarium verticillioides</name>
    <dbReference type="NCBI Taxonomy" id="334819"/>
    <lineage>
        <taxon>Eukaryota</taxon>
        <taxon>Fungi</taxon>
        <taxon>Dikarya</taxon>
        <taxon>Ascomycota</taxon>
        <taxon>Pezizomycotina</taxon>
        <taxon>Sordariomycetes</taxon>
        <taxon>Hypocreomycetidae</taxon>
        <taxon>Hypocreales</taxon>
        <taxon>Nectriaceae</taxon>
        <taxon>Fusarium</taxon>
        <taxon>Fusarium fujikuroi species complex</taxon>
    </lineage>
</organism>
<accession>W7MG76</accession>
<feature type="region of interest" description="Disordered" evidence="1">
    <location>
        <begin position="112"/>
        <end position="249"/>
    </location>
</feature>
<dbReference type="AlphaFoldDB" id="W7MG76"/>
<reference evidence="2 3" key="1">
    <citation type="journal article" date="2010" name="Nature">
        <title>Comparative genomics reveals mobile pathogenicity chromosomes in Fusarium.</title>
        <authorList>
            <person name="Ma L.J."/>
            <person name="van der Does H.C."/>
            <person name="Borkovich K.A."/>
            <person name="Coleman J.J."/>
            <person name="Daboussi M.J."/>
            <person name="Di Pietro A."/>
            <person name="Dufresne M."/>
            <person name="Freitag M."/>
            <person name="Grabherr M."/>
            <person name="Henrissat B."/>
            <person name="Houterman P.M."/>
            <person name="Kang S."/>
            <person name="Shim W.B."/>
            <person name="Woloshuk C."/>
            <person name="Xie X."/>
            <person name="Xu J.R."/>
            <person name="Antoniw J."/>
            <person name="Baker S.E."/>
            <person name="Bluhm B.H."/>
            <person name="Breakspear A."/>
            <person name="Brown D.W."/>
            <person name="Butchko R.A."/>
            <person name="Chapman S."/>
            <person name="Coulson R."/>
            <person name="Coutinho P.M."/>
            <person name="Danchin E.G."/>
            <person name="Diener A."/>
            <person name="Gale L.R."/>
            <person name="Gardiner D.M."/>
            <person name="Goff S."/>
            <person name="Hammond-Kosack K.E."/>
            <person name="Hilburn K."/>
            <person name="Hua-Van A."/>
            <person name="Jonkers W."/>
            <person name="Kazan K."/>
            <person name="Kodira C.D."/>
            <person name="Koehrsen M."/>
            <person name="Kumar L."/>
            <person name="Lee Y.H."/>
            <person name="Li L."/>
            <person name="Manners J.M."/>
            <person name="Miranda-Saavedra D."/>
            <person name="Mukherjee M."/>
            <person name="Park G."/>
            <person name="Park J."/>
            <person name="Park S.Y."/>
            <person name="Proctor R.H."/>
            <person name="Regev A."/>
            <person name="Ruiz-Roldan M.C."/>
            <person name="Sain D."/>
            <person name="Sakthikumar S."/>
            <person name="Sykes S."/>
            <person name="Schwartz D.C."/>
            <person name="Turgeon B.G."/>
            <person name="Wapinski I."/>
            <person name="Yoder O."/>
            <person name="Young S."/>
            <person name="Zeng Q."/>
            <person name="Zhou S."/>
            <person name="Galagan J."/>
            <person name="Cuomo C.A."/>
            <person name="Kistler H.C."/>
            <person name="Rep M."/>
        </authorList>
    </citation>
    <scope>NUCLEOTIDE SEQUENCE [LARGE SCALE GENOMIC DNA]</scope>
    <source>
        <strain evidence="3">M3125 / FGSC 7600</strain>
    </source>
</reference>
<dbReference type="OrthoDB" id="10042665at2759"/>